<feature type="compositionally biased region" description="Basic and acidic residues" evidence="2">
    <location>
        <begin position="586"/>
        <end position="602"/>
    </location>
</feature>
<comment type="caution">
    <text evidence="3">The sequence shown here is derived from an EMBL/GenBank/DDBJ whole genome shotgun (WGS) entry which is preliminary data.</text>
</comment>
<dbReference type="InterPro" id="IPR013496">
    <property type="entry name" value="CHP02680"/>
</dbReference>
<gene>
    <name evidence="3" type="ORF">CLV70_12019</name>
</gene>
<evidence type="ECO:0000313" key="4">
    <source>
        <dbReference type="Proteomes" id="UP000239209"/>
    </source>
</evidence>
<dbReference type="NCBIfam" id="TIGR02680">
    <property type="entry name" value="TIGR02680 family protein"/>
    <property type="match status" value="1"/>
</dbReference>
<feature type="region of interest" description="Disordered" evidence="2">
    <location>
        <begin position="586"/>
        <end position="619"/>
    </location>
</feature>
<feature type="coiled-coil region" evidence="1">
    <location>
        <begin position="804"/>
        <end position="831"/>
    </location>
</feature>
<dbReference type="Gene3D" id="3.40.50.300">
    <property type="entry name" value="P-loop containing nucleotide triphosphate hydrolases"/>
    <property type="match status" value="1"/>
</dbReference>
<evidence type="ECO:0000256" key="1">
    <source>
        <dbReference type="SAM" id="Coils"/>
    </source>
</evidence>
<name>A0A2T0RJM1_9ACTN</name>
<accession>A0A2T0RJM1</accession>
<proteinExistence type="predicted"/>
<evidence type="ECO:0000256" key="2">
    <source>
        <dbReference type="SAM" id="MobiDB-lite"/>
    </source>
</evidence>
<reference evidence="3 4" key="1">
    <citation type="submission" date="2018-03" db="EMBL/GenBank/DDBJ databases">
        <title>Genomic Encyclopedia of Archaeal and Bacterial Type Strains, Phase II (KMG-II): from individual species to whole genera.</title>
        <authorList>
            <person name="Goeker M."/>
        </authorList>
    </citation>
    <scope>NUCLEOTIDE SEQUENCE [LARGE SCALE GENOMIC DNA]</scope>
    <source>
        <strain evidence="3 4">DSM 45348</strain>
    </source>
</reference>
<dbReference type="RefSeq" id="WP_106130260.1">
    <property type="nucleotide sequence ID" value="NZ_PVZG01000020.1"/>
</dbReference>
<dbReference type="InterPro" id="IPR027417">
    <property type="entry name" value="P-loop_NTPase"/>
</dbReference>
<sequence length="1364" mass="149405">MTTAIAVATEAPPARAHRFRLHRAGISNIWQYGEQVFDFEDGRLLLRGKNGAGKSKALEILLPFLLDGDTKRLDATGAGRTTFRWLMSEGATGVNRQGHAWLELRRIDEEGAERFLTLGAVVRWSSSTAEARLAFFLTPSRVGIDVDLVVDHQPVPVDRLREALGEGAIYATARDYRARVGREVFGITDAGRYRNLVHLLYRLRRPTVGDRIEAGQLTLELSEALPPVDDDVLDNVAHNLDDLESVRADLGRLEATHAALAELMTSYRGYLHGELRRRTRTVDEALAELRRWRRRGGQAEREVDAALEHEGRAQQILDRWSRQERESRAELAALRESAGYRAVQELGQRRVAVEALDAAARAAARAAAADRQTATGAAERLAAESQRLAETTTRLRDGHRQLTALAAEAGLDVGHLAVVPELREGPAPAEPALRILLHDLASEEFRRYGERLAAAEAAVRGRRHAVQEVRQLLDQAGAADRAATRAEADRDLLDDQHALALGRLSDVTTGLLENSRAFAHAVREWLASPHLAEAGLAGVRGLLLDEDPLAETVPAEVRAAAEAAAEPLRAAAQGRRDLLLTELSRARSEHDEANAEHRRWSELTDPEPPPTRFRGTARTPRAGTPLYRLVDFAGHLDAGRRAGLEAALEASGLLDALVATDGTVLDPSGGEVLLRPGPAVRGPSLAGVLIPVAGGDGVERLLAGIGLGAGSGAASWIDDAGRWQLDVVRGAWTKPAAEYVGAANREALRRRRLAELERRRTELSAEIDGLETGLAEEDRRRAGLAEVLRQLPDGMDLRAGWSRRQEAETTVNRLGREVAAARRQARELRTTADRRRGEVRAAAEARLLPDDRDELSAVDQRLRQLGADLPRHAGAAGRFAAELDQYASLIARHAEAVGRAAGTADEAEAAAGIHLAEARAYAVLEESLGAEPAAILRREEDAVSRIRAAEAGVPAARRDYEDARDRRVRAENERDHARAELTRQEDLALRAGTDLPRVLTLPGVAEALTLSPAVSVDEITGTPRDRIRRLDELAGQLREALDPPRHDVGENALHQRYNDVRNRLAGGFDLLWEDRDGVKVIELADDLGQHPVAQATARLGAELDHKRSAVAEREGQAFERFLLGELGDALSRQVRSAESLVAVMNKTLAEVRTSHGLGARLVWTLRDDVDADLRTAVTLLRTPLNLRTRENNDRLREALARRVEDARRADPSAGYAVHLRAALDYRAWFAFTVKVTDQANPDRERTLSARTAMSQGEQRVVSYLVLFAAAAAHFTSVGEAHPQAPRLILLDDAFAKVDEPTHGRLLGLLVDLDLDAVLTSERLWGCFPEVPSLGIYECLRDPARNGVATLHFRWDGRRRTVLPA</sequence>
<dbReference type="EMBL" id="PVZG01000020">
    <property type="protein sequence ID" value="PRY21310.1"/>
    <property type="molecule type" value="Genomic_DNA"/>
</dbReference>
<dbReference type="OrthoDB" id="8527901at2"/>
<dbReference type="Proteomes" id="UP000239209">
    <property type="component" value="Unassembled WGS sequence"/>
</dbReference>
<keyword evidence="1" id="KW-0175">Coiled coil</keyword>
<organism evidence="3 4">
    <name type="scientific">Pseudosporangium ferrugineum</name>
    <dbReference type="NCBI Taxonomy" id="439699"/>
    <lineage>
        <taxon>Bacteria</taxon>
        <taxon>Bacillati</taxon>
        <taxon>Actinomycetota</taxon>
        <taxon>Actinomycetes</taxon>
        <taxon>Micromonosporales</taxon>
        <taxon>Micromonosporaceae</taxon>
        <taxon>Pseudosporangium</taxon>
    </lineage>
</organism>
<protein>
    <submittedName>
        <fullName evidence="3">Uncharacterized protein (TIGR02680 family)</fullName>
    </submittedName>
</protein>
<feature type="coiled-coil region" evidence="1">
    <location>
        <begin position="282"/>
        <end position="337"/>
    </location>
</feature>
<keyword evidence="4" id="KW-1185">Reference proteome</keyword>
<dbReference type="SUPFAM" id="SSF52540">
    <property type="entry name" value="P-loop containing nucleoside triphosphate hydrolases"/>
    <property type="match status" value="1"/>
</dbReference>
<dbReference type="Pfam" id="PF13558">
    <property type="entry name" value="SbcC_Walker_B"/>
    <property type="match status" value="1"/>
</dbReference>
<evidence type="ECO:0000313" key="3">
    <source>
        <dbReference type="EMBL" id="PRY21310.1"/>
    </source>
</evidence>
<feature type="coiled-coil region" evidence="1">
    <location>
        <begin position="953"/>
        <end position="987"/>
    </location>
</feature>